<dbReference type="PANTHER" id="PTHR34978:SF3">
    <property type="entry name" value="SLR0241 PROTEIN"/>
    <property type="match status" value="1"/>
</dbReference>
<name>A0A4Q0U819_9BACT</name>
<comment type="caution">
    <text evidence="1">The sequence shown here is derived from an EMBL/GenBank/DDBJ whole genome shotgun (WGS) entry which is preliminary data.</text>
</comment>
<protein>
    <submittedName>
        <fullName evidence="1">M56 family metallopeptidase</fullName>
    </submittedName>
</protein>
<sequence>MGILLSYSIYSAIIMSLLYLTYKWVLAGENQHRANRAILLSIYAVSMGAYPLMAWIHSLAARSADTLSAATVDVEMPVLAGVDLHGNTIATAFLWIYLAGIIAVALHTAVIWIRLASIVAHGRHMAAGRYTLVVTDRKEIAPFSWRKYIVMNEDDYAESGSIILCHETRHLALRHPIDLLVAQIAVALGWWNPAAWLMREELKTVHEYQADSSVLAAGINARDYQMLLIKKAAGSRFPSLANSLNHSKLKKRITMMCTQKSSAKRRLRAIALLPALGAAVSVADLPAVASVISEASCAELFSPAADMTAGTAKESTTTQPGIEPTVVKINGKSGAAGTAELPANTIVKVNGEVIPTEQYKSIPSSSIASMNIDKRDDHAVINITTK</sequence>
<evidence type="ECO:0000313" key="2">
    <source>
        <dbReference type="Proteomes" id="UP000711407"/>
    </source>
</evidence>
<dbReference type="InterPro" id="IPR052173">
    <property type="entry name" value="Beta-lactam_resp_regulator"/>
</dbReference>
<organism evidence="1 2">
    <name type="scientific">Candidatus Amulumruptor caecigallinarius</name>
    <dbReference type="NCBI Taxonomy" id="2109911"/>
    <lineage>
        <taxon>Bacteria</taxon>
        <taxon>Pseudomonadati</taxon>
        <taxon>Bacteroidota</taxon>
        <taxon>Bacteroidia</taxon>
        <taxon>Bacteroidales</taxon>
        <taxon>Muribaculaceae</taxon>
        <taxon>Candidatus Amulumruptor</taxon>
    </lineage>
</organism>
<dbReference type="AlphaFoldDB" id="A0A4Q0U819"/>
<dbReference type="PANTHER" id="PTHR34978">
    <property type="entry name" value="POSSIBLE SENSOR-TRANSDUCER PROTEIN BLAR"/>
    <property type="match status" value="1"/>
</dbReference>
<reference evidence="1" key="2">
    <citation type="submission" date="2021-09" db="EMBL/GenBank/DDBJ databases">
        <authorList>
            <person name="Gilroy R."/>
        </authorList>
    </citation>
    <scope>NUCLEOTIDE SEQUENCE</scope>
    <source>
        <strain evidence="1">4100</strain>
    </source>
</reference>
<dbReference type="EMBL" id="DYXT01000029">
    <property type="protein sequence ID" value="HJE39304.1"/>
    <property type="molecule type" value="Genomic_DNA"/>
</dbReference>
<proteinExistence type="predicted"/>
<dbReference type="Proteomes" id="UP000711407">
    <property type="component" value="Unassembled WGS sequence"/>
</dbReference>
<dbReference type="Pfam" id="PF05569">
    <property type="entry name" value="Peptidase_M56"/>
    <property type="match status" value="1"/>
</dbReference>
<dbReference type="CDD" id="cd07341">
    <property type="entry name" value="M56_BlaR1_MecR1_like"/>
    <property type="match status" value="1"/>
</dbReference>
<dbReference type="InterPro" id="IPR008756">
    <property type="entry name" value="Peptidase_M56"/>
</dbReference>
<accession>A0A4Q0U819</accession>
<reference evidence="1" key="1">
    <citation type="journal article" date="2021" name="PeerJ">
        <title>Extensive microbial diversity within the chicken gut microbiome revealed by metagenomics and culture.</title>
        <authorList>
            <person name="Gilroy R."/>
            <person name="Ravi A."/>
            <person name="Getino M."/>
            <person name="Pursley I."/>
            <person name="Horton D.L."/>
            <person name="Alikhan N.F."/>
            <person name="Baker D."/>
            <person name="Gharbi K."/>
            <person name="Hall N."/>
            <person name="Watson M."/>
            <person name="Adriaenssens E.M."/>
            <person name="Foster-Nyarko E."/>
            <person name="Jarju S."/>
            <person name="Secka A."/>
            <person name="Antonio M."/>
            <person name="Oren A."/>
            <person name="Chaudhuri R.R."/>
            <person name="La Ragione R."/>
            <person name="Hildebrand F."/>
            <person name="Pallen M.J."/>
        </authorList>
    </citation>
    <scope>NUCLEOTIDE SEQUENCE</scope>
    <source>
        <strain evidence="1">4100</strain>
    </source>
</reference>
<gene>
    <name evidence="1" type="ORF">K8V47_06070</name>
</gene>
<evidence type="ECO:0000313" key="1">
    <source>
        <dbReference type="EMBL" id="HJE39304.1"/>
    </source>
</evidence>